<gene>
    <name evidence="2" type="ORF">MES5069_320001</name>
</gene>
<dbReference type="SUPFAM" id="SSF54427">
    <property type="entry name" value="NTF2-like"/>
    <property type="match status" value="1"/>
</dbReference>
<comment type="caution">
    <text evidence="2">The sequence shown here is derived from an EMBL/GenBank/DDBJ whole genome shotgun (WGS) entry which is preliminary data.</text>
</comment>
<dbReference type="InterPro" id="IPR032710">
    <property type="entry name" value="NTF2-like_dom_sf"/>
</dbReference>
<dbReference type="Gene3D" id="3.10.450.50">
    <property type="match status" value="1"/>
</dbReference>
<feature type="compositionally biased region" description="Polar residues" evidence="1">
    <location>
        <begin position="114"/>
        <end position="131"/>
    </location>
</feature>
<reference evidence="2 3" key="1">
    <citation type="submission" date="2022-03" db="EMBL/GenBank/DDBJ databases">
        <authorList>
            <person name="Brunel B."/>
        </authorList>
    </citation>
    <scope>NUCLEOTIDE SEQUENCE [LARGE SCALE GENOMIC DNA]</scope>
    <source>
        <strain evidence="2">STM5069sample</strain>
    </source>
</reference>
<evidence type="ECO:0000313" key="2">
    <source>
        <dbReference type="EMBL" id="CAH2402611.1"/>
    </source>
</evidence>
<proteinExistence type="predicted"/>
<dbReference type="EMBL" id="CAKXZT010000127">
    <property type="protein sequence ID" value="CAH2402611.1"/>
    <property type="molecule type" value="Genomic_DNA"/>
</dbReference>
<accession>A0ABN8JZX8</accession>
<evidence type="ECO:0008006" key="4">
    <source>
        <dbReference type="Google" id="ProtNLM"/>
    </source>
</evidence>
<organism evidence="2 3">
    <name type="scientific">Mesorhizobium escarrei</name>
    <dbReference type="NCBI Taxonomy" id="666018"/>
    <lineage>
        <taxon>Bacteria</taxon>
        <taxon>Pseudomonadati</taxon>
        <taxon>Pseudomonadota</taxon>
        <taxon>Alphaproteobacteria</taxon>
        <taxon>Hyphomicrobiales</taxon>
        <taxon>Phyllobacteriaceae</taxon>
        <taxon>Mesorhizobium</taxon>
    </lineage>
</organism>
<evidence type="ECO:0000313" key="3">
    <source>
        <dbReference type="Proteomes" id="UP001153050"/>
    </source>
</evidence>
<feature type="region of interest" description="Disordered" evidence="1">
    <location>
        <begin position="100"/>
        <end position="131"/>
    </location>
</feature>
<keyword evidence="3" id="KW-1185">Reference proteome</keyword>
<evidence type="ECO:0000256" key="1">
    <source>
        <dbReference type="SAM" id="MobiDB-lite"/>
    </source>
</evidence>
<sequence>MGLLHKDIVLTMPPWRRTFTGRDEVERFMTGAWPRYEGFRAVAVVANGQPAAAVYARRDDGPYLPHSLHVLAGSGEIAEVVLYAPPLGASLIAAFGLPSTGSRITPRHDAAQTGLMSRSTPTSVGPGSVNG</sequence>
<name>A0ABN8JZX8_9HYPH</name>
<protein>
    <recommendedName>
        <fullName evidence="4">GNAT family N-acetyltransferase</fullName>
    </recommendedName>
</protein>
<dbReference type="Proteomes" id="UP001153050">
    <property type="component" value="Unassembled WGS sequence"/>
</dbReference>